<organism evidence="1 2">
    <name type="scientific">Pseudomonas cyclaminis</name>
    <dbReference type="NCBI Taxonomy" id="2781239"/>
    <lineage>
        <taxon>Bacteria</taxon>
        <taxon>Pseudomonadati</taxon>
        <taxon>Pseudomonadota</taxon>
        <taxon>Gammaproteobacteria</taxon>
        <taxon>Pseudomonadales</taxon>
        <taxon>Pseudomonadaceae</taxon>
        <taxon>Pseudomonas</taxon>
    </lineage>
</organism>
<comment type="caution">
    <text evidence="1">The sequence shown here is derived from an EMBL/GenBank/DDBJ whole genome shotgun (WGS) entry which is preliminary data.</text>
</comment>
<reference evidence="1 2" key="1">
    <citation type="submission" date="2020-10" db="EMBL/GenBank/DDBJ databases">
        <title>The draft genomes of Cyclamen pathogen Pseudomonas sp.</title>
        <authorList>
            <person name="Fujikawa T."/>
            <person name="Sawada H."/>
        </authorList>
    </citation>
    <scope>NUCLEOTIDE SEQUENCE [LARGE SCALE GENOMIC DNA]</scope>
    <source>
        <strain evidence="1 2">MAFF 301449</strain>
    </source>
</reference>
<dbReference type="RefSeq" id="WP_193863664.1">
    <property type="nucleotide sequence ID" value="NZ_JADDUM010000041.1"/>
</dbReference>
<evidence type="ECO:0008006" key="3">
    <source>
        <dbReference type="Google" id="ProtNLM"/>
    </source>
</evidence>
<sequence>MSVLTDNETRIAKDWQAMSITTVEQAQYLKIARYLGDSPATTTYMVGLHMREACSVVRRDLRKMEKLGYAVADSNGSNNIYWSLKP</sequence>
<evidence type="ECO:0000313" key="2">
    <source>
        <dbReference type="Proteomes" id="UP000613075"/>
    </source>
</evidence>
<proteinExistence type="predicted"/>
<protein>
    <recommendedName>
        <fullName evidence="3">Helix-turn-helix domain-containing protein</fullName>
    </recommendedName>
</protein>
<keyword evidence="2" id="KW-1185">Reference proteome</keyword>
<evidence type="ECO:0000313" key="1">
    <source>
        <dbReference type="EMBL" id="MBE8590728.1"/>
    </source>
</evidence>
<name>A0ABR9SP87_9PSED</name>
<dbReference type="EMBL" id="JADDUM010000041">
    <property type="protein sequence ID" value="MBE8590728.1"/>
    <property type="molecule type" value="Genomic_DNA"/>
</dbReference>
<accession>A0ABR9SP87</accession>
<gene>
    <name evidence="1" type="ORF">IQK56_07175</name>
</gene>
<dbReference type="Proteomes" id="UP000613075">
    <property type="component" value="Unassembled WGS sequence"/>
</dbReference>